<dbReference type="InterPro" id="IPR005545">
    <property type="entry name" value="YCII"/>
</dbReference>
<dbReference type="SUPFAM" id="SSF54909">
    <property type="entry name" value="Dimeric alpha+beta barrel"/>
    <property type="match status" value="1"/>
</dbReference>
<sequence length="98" mass="10494">MFVVTLTYTAPLERIDALVAEHVEWLDAHYASGAFLASGRQVPRVGGVILARAQSREALDAILAQDPFGRAGAAVYQVTEFLPTKTAPELAPFAVDPV</sequence>
<keyword evidence="4" id="KW-1185">Reference proteome</keyword>
<feature type="domain" description="YCII-related" evidence="2">
    <location>
        <begin position="1"/>
        <end position="81"/>
    </location>
</feature>
<dbReference type="Pfam" id="PF03795">
    <property type="entry name" value="YCII"/>
    <property type="match status" value="1"/>
</dbReference>
<dbReference type="EMBL" id="BAAALF010000196">
    <property type="protein sequence ID" value="GAA1268987.1"/>
    <property type="molecule type" value="Genomic_DNA"/>
</dbReference>
<organism evidence="3 4">
    <name type="scientific">Kitasatospora nipponensis</name>
    <dbReference type="NCBI Taxonomy" id="258049"/>
    <lineage>
        <taxon>Bacteria</taxon>
        <taxon>Bacillati</taxon>
        <taxon>Actinomycetota</taxon>
        <taxon>Actinomycetes</taxon>
        <taxon>Kitasatosporales</taxon>
        <taxon>Streptomycetaceae</taxon>
        <taxon>Kitasatospora</taxon>
    </lineage>
</organism>
<dbReference type="Proteomes" id="UP001500037">
    <property type="component" value="Unassembled WGS sequence"/>
</dbReference>
<comment type="similarity">
    <text evidence="1">Belongs to the YciI family.</text>
</comment>
<gene>
    <name evidence="3" type="ORF">GCM10009665_66970</name>
</gene>
<accession>A0ABN1WY99</accession>
<evidence type="ECO:0000259" key="2">
    <source>
        <dbReference type="Pfam" id="PF03795"/>
    </source>
</evidence>
<dbReference type="PANTHER" id="PTHR37828">
    <property type="entry name" value="GSR2449 PROTEIN"/>
    <property type="match status" value="1"/>
</dbReference>
<protein>
    <submittedName>
        <fullName evidence="3">YciI family protein</fullName>
    </submittedName>
</protein>
<proteinExistence type="inferred from homology"/>
<evidence type="ECO:0000313" key="3">
    <source>
        <dbReference type="EMBL" id="GAA1268987.1"/>
    </source>
</evidence>
<dbReference type="Gene3D" id="3.30.70.1060">
    <property type="entry name" value="Dimeric alpha+beta barrel"/>
    <property type="match status" value="1"/>
</dbReference>
<comment type="caution">
    <text evidence="3">The sequence shown here is derived from an EMBL/GenBank/DDBJ whole genome shotgun (WGS) entry which is preliminary data.</text>
</comment>
<dbReference type="PANTHER" id="PTHR37828:SF1">
    <property type="entry name" value="YCII-RELATED DOMAIN-CONTAINING PROTEIN"/>
    <property type="match status" value="1"/>
</dbReference>
<dbReference type="InterPro" id="IPR011008">
    <property type="entry name" value="Dimeric_a/b-barrel"/>
</dbReference>
<evidence type="ECO:0000256" key="1">
    <source>
        <dbReference type="ARBA" id="ARBA00007689"/>
    </source>
</evidence>
<name>A0ABN1WY99_9ACTN</name>
<evidence type="ECO:0000313" key="4">
    <source>
        <dbReference type="Proteomes" id="UP001500037"/>
    </source>
</evidence>
<reference evidence="3 4" key="1">
    <citation type="journal article" date="2019" name="Int. J. Syst. Evol. Microbiol.">
        <title>The Global Catalogue of Microorganisms (GCM) 10K type strain sequencing project: providing services to taxonomists for standard genome sequencing and annotation.</title>
        <authorList>
            <consortium name="The Broad Institute Genomics Platform"/>
            <consortium name="The Broad Institute Genome Sequencing Center for Infectious Disease"/>
            <person name="Wu L."/>
            <person name="Ma J."/>
        </authorList>
    </citation>
    <scope>NUCLEOTIDE SEQUENCE [LARGE SCALE GENOMIC DNA]</scope>
    <source>
        <strain evidence="3 4">JCM 13004</strain>
    </source>
</reference>
<dbReference type="RefSeq" id="WP_344445918.1">
    <property type="nucleotide sequence ID" value="NZ_BAAALF010000196.1"/>
</dbReference>